<proteinExistence type="predicted"/>
<dbReference type="EMBL" id="LAZR01060232">
    <property type="protein sequence ID" value="KKK66120.1"/>
    <property type="molecule type" value="Genomic_DNA"/>
</dbReference>
<name>A0A0F8XXW1_9ZZZZ</name>
<gene>
    <name evidence="1" type="ORF">LCGC14_2967290</name>
</gene>
<dbReference type="AlphaFoldDB" id="A0A0F8XXW1"/>
<reference evidence="1" key="1">
    <citation type="journal article" date="2015" name="Nature">
        <title>Complex archaea that bridge the gap between prokaryotes and eukaryotes.</title>
        <authorList>
            <person name="Spang A."/>
            <person name="Saw J.H."/>
            <person name="Jorgensen S.L."/>
            <person name="Zaremba-Niedzwiedzka K."/>
            <person name="Martijn J."/>
            <person name="Lind A.E."/>
            <person name="van Eijk R."/>
            <person name="Schleper C."/>
            <person name="Guy L."/>
            <person name="Ettema T.J."/>
        </authorList>
    </citation>
    <scope>NUCLEOTIDE SEQUENCE</scope>
</reference>
<organism evidence="1">
    <name type="scientific">marine sediment metagenome</name>
    <dbReference type="NCBI Taxonomy" id="412755"/>
    <lineage>
        <taxon>unclassified sequences</taxon>
        <taxon>metagenomes</taxon>
        <taxon>ecological metagenomes</taxon>
    </lineage>
</organism>
<sequence>GIDSIYHTKLLIFVKIVFQFFKNFYEKLLPKLNTENL</sequence>
<protein>
    <submittedName>
        <fullName evidence="1">Uncharacterized protein</fullName>
    </submittedName>
</protein>
<feature type="non-terminal residue" evidence="1">
    <location>
        <position position="1"/>
    </location>
</feature>
<accession>A0A0F8XXW1</accession>
<evidence type="ECO:0000313" key="1">
    <source>
        <dbReference type="EMBL" id="KKK66120.1"/>
    </source>
</evidence>
<comment type="caution">
    <text evidence="1">The sequence shown here is derived from an EMBL/GenBank/DDBJ whole genome shotgun (WGS) entry which is preliminary data.</text>
</comment>